<dbReference type="Proteomes" id="UP000254000">
    <property type="component" value="Unassembled WGS sequence"/>
</dbReference>
<sequence>MADGYLSRRQFVAGGAAVALAGMFGVMTGCTAGGSGAAAGGADSQSGNGGGAGGGSSEPITFVWLPDNSSSDMTSSREAIGAAILAACGRQTELLTTTDYNVAIEAIASGKAQMALLGPEGYVQANKKNSAVQAAFTNSDEDGGLDGACYYSRICVRTEDADAYKSGSGYSIEGIKGGSFSFVSATSTSGFKVPSSGIVEEFGLDSSDMLLEAGGFFSEVLFGNSHVGSVVNLLSGDADAAAFDDVDVDMYLDLVSGEPNSVGAVYQAKADAEAPMDTVRGKQFTIIALTPVLNSPFCFNEDAISEEDRTKIVEHFCSEAVANDEQIFVDPEDENAKGLFEKDSEKTCFVETDDAWYEPIRKLGGAA</sequence>
<dbReference type="EMBL" id="PPTS01000001">
    <property type="protein sequence ID" value="RDB67177.1"/>
    <property type="molecule type" value="Genomic_DNA"/>
</dbReference>
<dbReference type="GeneID" id="78358426"/>
<dbReference type="PANTHER" id="PTHR35841:SF1">
    <property type="entry name" value="PHOSPHONATES-BINDING PERIPLASMIC PROTEIN"/>
    <property type="match status" value="1"/>
</dbReference>
<keyword evidence="2" id="KW-1185">Reference proteome</keyword>
<protein>
    <submittedName>
        <fullName evidence="1">Phosphonate ABC transporter substrate-binding protein</fullName>
    </submittedName>
</protein>
<dbReference type="AlphaFoldDB" id="A0A369M8D6"/>
<dbReference type="OrthoDB" id="9764656at2"/>
<dbReference type="Gene3D" id="3.40.190.10">
    <property type="entry name" value="Periplasmic binding protein-like II"/>
    <property type="match status" value="2"/>
</dbReference>
<dbReference type="SUPFAM" id="SSF53850">
    <property type="entry name" value="Periplasmic binding protein-like II"/>
    <property type="match status" value="1"/>
</dbReference>
<dbReference type="PANTHER" id="PTHR35841">
    <property type="entry name" value="PHOSPHONATES-BINDING PERIPLASMIC PROTEIN"/>
    <property type="match status" value="1"/>
</dbReference>
<dbReference type="InterPro" id="IPR006311">
    <property type="entry name" value="TAT_signal"/>
</dbReference>
<reference evidence="1 2" key="1">
    <citation type="journal article" date="2018" name="Elife">
        <title>Discovery and characterization of a prevalent human gut bacterial enzyme sufficient for the inactivation of a family of plant toxins.</title>
        <authorList>
            <person name="Koppel N."/>
            <person name="Bisanz J.E."/>
            <person name="Pandelia M.E."/>
            <person name="Turnbaugh P.J."/>
            <person name="Balskus E.P."/>
        </authorList>
    </citation>
    <scope>NUCLEOTIDE SEQUENCE [LARGE SCALE GENOMIC DNA]</scope>
    <source>
        <strain evidence="1 2">3C</strain>
    </source>
</reference>
<organism evidence="1 2">
    <name type="scientific">Gordonibacter pamelaeae</name>
    <dbReference type="NCBI Taxonomy" id="471189"/>
    <lineage>
        <taxon>Bacteria</taxon>
        <taxon>Bacillati</taxon>
        <taxon>Actinomycetota</taxon>
        <taxon>Coriobacteriia</taxon>
        <taxon>Eggerthellales</taxon>
        <taxon>Eggerthellaceae</taxon>
        <taxon>Gordonibacter</taxon>
    </lineage>
</organism>
<evidence type="ECO:0000313" key="2">
    <source>
        <dbReference type="Proteomes" id="UP000254000"/>
    </source>
</evidence>
<dbReference type="RefSeq" id="WP_114568198.1">
    <property type="nucleotide sequence ID" value="NZ_CABMMS010000001.1"/>
</dbReference>
<dbReference type="PROSITE" id="PS51318">
    <property type="entry name" value="TAT"/>
    <property type="match status" value="1"/>
</dbReference>
<proteinExistence type="predicted"/>
<comment type="caution">
    <text evidence="1">The sequence shown here is derived from an EMBL/GenBank/DDBJ whole genome shotgun (WGS) entry which is preliminary data.</text>
</comment>
<accession>A0A369M8D6</accession>
<name>A0A369M8D6_9ACTN</name>
<evidence type="ECO:0000313" key="1">
    <source>
        <dbReference type="EMBL" id="RDB67177.1"/>
    </source>
</evidence>
<gene>
    <name evidence="1" type="ORF">C1877_01690</name>
</gene>
<dbReference type="Pfam" id="PF12974">
    <property type="entry name" value="Phosphonate-bd"/>
    <property type="match status" value="1"/>
</dbReference>